<dbReference type="EMBL" id="JANJYI010000007">
    <property type="protein sequence ID" value="KAK2641632.1"/>
    <property type="molecule type" value="Genomic_DNA"/>
</dbReference>
<proteinExistence type="predicted"/>
<reference evidence="2" key="1">
    <citation type="journal article" date="2023" name="Plant J.">
        <title>Genome sequences and population genomics provide insights into the demographic history, inbreeding, and mutation load of two 'living fossil' tree species of Dipteronia.</title>
        <authorList>
            <person name="Feng Y."/>
            <person name="Comes H.P."/>
            <person name="Chen J."/>
            <person name="Zhu S."/>
            <person name="Lu R."/>
            <person name="Zhang X."/>
            <person name="Li P."/>
            <person name="Qiu J."/>
            <person name="Olsen K.M."/>
            <person name="Qiu Y."/>
        </authorList>
    </citation>
    <scope>NUCLEOTIDE SEQUENCE</scope>
    <source>
        <strain evidence="2">KIB01</strain>
    </source>
</reference>
<name>A0AAD9TSV0_9ROSI</name>
<dbReference type="PANTHER" id="PTHR48449:SF1">
    <property type="entry name" value="DUF1985 DOMAIN-CONTAINING PROTEIN"/>
    <property type="match status" value="1"/>
</dbReference>
<dbReference type="Pfam" id="PF09331">
    <property type="entry name" value="DUF1985"/>
    <property type="match status" value="1"/>
</dbReference>
<dbReference type="InterPro" id="IPR015410">
    <property type="entry name" value="DUF1985"/>
</dbReference>
<organism evidence="2 3">
    <name type="scientific">Dipteronia dyeriana</name>
    <dbReference type="NCBI Taxonomy" id="168575"/>
    <lineage>
        <taxon>Eukaryota</taxon>
        <taxon>Viridiplantae</taxon>
        <taxon>Streptophyta</taxon>
        <taxon>Embryophyta</taxon>
        <taxon>Tracheophyta</taxon>
        <taxon>Spermatophyta</taxon>
        <taxon>Magnoliopsida</taxon>
        <taxon>eudicotyledons</taxon>
        <taxon>Gunneridae</taxon>
        <taxon>Pentapetalae</taxon>
        <taxon>rosids</taxon>
        <taxon>malvids</taxon>
        <taxon>Sapindales</taxon>
        <taxon>Sapindaceae</taxon>
        <taxon>Hippocastanoideae</taxon>
        <taxon>Acereae</taxon>
        <taxon>Dipteronia</taxon>
    </lineage>
</organism>
<comment type="caution">
    <text evidence="2">The sequence shown here is derived from an EMBL/GenBank/DDBJ whole genome shotgun (WGS) entry which is preliminary data.</text>
</comment>
<evidence type="ECO:0000313" key="2">
    <source>
        <dbReference type="EMBL" id="KAK2641632.1"/>
    </source>
</evidence>
<dbReference type="Proteomes" id="UP001280121">
    <property type="component" value="Unassembled WGS sequence"/>
</dbReference>
<accession>A0AAD9TSV0</accession>
<evidence type="ECO:0000313" key="3">
    <source>
        <dbReference type="Proteomes" id="UP001280121"/>
    </source>
</evidence>
<protein>
    <recommendedName>
        <fullName evidence="1">DUF1985 domain-containing protein</fullName>
    </recommendedName>
</protein>
<gene>
    <name evidence="2" type="ORF">Ddye_023395</name>
</gene>
<evidence type="ECO:0000259" key="1">
    <source>
        <dbReference type="Pfam" id="PF09331"/>
    </source>
</evidence>
<keyword evidence="3" id="KW-1185">Reference proteome</keyword>
<sequence length="376" mass="42946">MGEEVDLLVKVPEHFPTKINSTSSTVAIKCIKEKLTEAQLALFRTTCFGKLLQMHELKFSGQLVHHLLLRQIQSHDKSEMWFAIGGKTFRFSIEEFCLITGLECGHDPPLEVKEKKDGCGNFRSSMLNGEVRFNNKTLEAIFKSASSDSDEDMVKLALIYFLETVLFGKDQKVFIGAHHVKLLEDLDTFNKYPWGRKCYETTLNSLQRDLRKMTEDYHITSKKTVSSKKRKRQAKKENDGIRQYALHGFPYAFQIWACEAIPTIGVQISNKSSALLPRIVNWITPGTPDATHVIKLLDRKNTQVLKKLKSTPRERGMEYVKSLFTAEYELEPPDVDGEAEEDIVVVNVAENDVHFGDEQDRPENVEYKAKRVCPVS</sequence>
<dbReference type="PANTHER" id="PTHR48449">
    <property type="entry name" value="DUF1985 DOMAIN-CONTAINING PROTEIN"/>
    <property type="match status" value="1"/>
</dbReference>
<feature type="domain" description="DUF1985" evidence="1">
    <location>
        <begin position="68"/>
        <end position="204"/>
    </location>
</feature>
<dbReference type="AlphaFoldDB" id="A0AAD9TSV0"/>